<protein>
    <recommendedName>
        <fullName evidence="4">Regulator of microtubule dynamics protein 1</fullName>
    </recommendedName>
</protein>
<dbReference type="InterPro" id="IPR049039">
    <property type="entry name" value="RMD1-3_a_helical_rpt"/>
</dbReference>
<dbReference type="GO" id="GO:0008017">
    <property type="term" value="F:microtubule binding"/>
    <property type="evidence" value="ECO:0007669"/>
    <property type="project" value="TreeGrafter"/>
</dbReference>
<dbReference type="Gene3D" id="1.25.40.10">
    <property type="entry name" value="Tetratricopeptide repeat domain"/>
    <property type="match status" value="1"/>
</dbReference>
<organism evidence="2 3">
    <name type="scientific">Pristionchus entomophagus</name>
    <dbReference type="NCBI Taxonomy" id="358040"/>
    <lineage>
        <taxon>Eukaryota</taxon>
        <taxon>Metazoa</taxon>
        <taxon>Ecdysozoa</taxon>
        <taxon>Nematoda</taxon>
        <taxon>Chromadorea</taxon>
        <taxon>Rhabditida</taxon>
        <taxon>Rhabditina</taxon>
        <taxon>Diplogasteromorpha</taxon>
        <taxon>Diplogasteroidea</taxon>
        <taxon>Neodiplogasteridae</taxon>
        <taxon>Pristionchus</taxon>
    </lineage>
</organism>
<dbReference type="PANTHER" id="PTHR16056">
    <property type="entry name" value="REGULATOR OF MICROTUBULE DYNAMICS PROTEIN"/>
    <property type="match status" value="1"/>
</dbReference>
<dbReference type="GO" id="GO:0005739">
    <property type="term" value="C:mitochondrion"/>
    <property type="evidence" value="ECO:0007669"/>
    <property type="project" value="TreeGrafter"/>
</dbReference>
<feature type="region of interest" description="Disordered" evidence="1">
    <location>
        <begin position="1"/>
        <end position="24"/>
    </location>
</feature>
<accession>A0AAV5SJG2</accession>
<dbReference type="AlphaFoldDB" id="A0AAV5SJG2"/>
<name>A0AAV5SJG2_9BILA</name>
<dbReference type="EMBL" id="BTSX01000001">
    <property type="protein sequence ID" value="GMS80295.1"/>
    <property type="molecule type" value="Genomic_DNA"/>
</dbReference>
<gene>
    <name evidence="2" type="ORF">PENTCL1PPCAC_2470</name>
</gene>
<dbReference type="SUPFAM" id="SSF48452">
    <property type="entry name" value="TPR-like"/>
    <property type="match status" value="1"/>
</dbReference>
<dbReference type="GO" id="GO:0005876">
    <property type="term" value="C:spindle microtubule"/>
    <property type="evidence" value="ECO:0007669"/>
    <property type="project" value="TreeGrafter"/>
</dbReference>
<comment type="caution">
    <text evidence="2">The sequence shown here is derived from an EMBL/GenBank/DDBJ whole genome shotgun (WGS) entry which is preliminary data.</text>
</comment>
<evidence type="ECO:0000313" key="2">
    <source>
        <dbReference type="EMBL" id="GMS80295.1"/>
    </source>
</evidence>
<evidence type="ECO:0000313" key="3">
    <source>
        <dbReference type="Proteomes" id="UP001432027"/>
    </source>
</evidence>
<dbReference type="Proteomes" id="UP001432027">
    <property type="component" value="Unassembled WGS sequence"/>
</dbReference>
<dbReference type="PANTHER" id="PTHR16056:SF20">
    <property type="entry name" value="C2H2-TYPE DOMAIN-CONTAINING PROTEIN-RELATED"/>
    <property type="match status" value="1"/>
</dbReference>
<keyword evidence="3" id="KW-1185">Reference proteome</keyword>
<dbReference type="GO" id="GO:0097431">
    <property type="term" value="C:mitotic spindle pole"/>
    <property type="evidence" value="ECO:0007669"/>
    <property type="project" value="TreeGrafter"/>
</dbReference>
<reference evidence="2" key="1">
    <citation type="submission" date="2023-10" db="EMBL/GenBank/DDBJ databases">
        <title>Genome assembly of Pristionchus species.</title>
        <authorList>
            <person name="Yoshida K."/>
            <person name="Sommer R.J."/>
        </authorList>
    </citation>
    <scope>NUCLEOTIDE SEQUENCE</scope>
    <source>
        <strain evidence="2">RS0144</strain>
    </source>
</reference>
<dbReference type="Pfam" id="PF21033">
    <property type="entry name" value="RMD1-3"/>
    <property type="match status" value="1"/>
</dbReference>
<sequence>MYDDANESGYNSSVPLPSSSQFDPSVVLPSSSLTYRDSIQEVGMETLDKLIEDNAQKAYDDMKKMYAEGSSKDPELLWRLGKACHSIASDYDRMNPKKKELVLEGRGYAQAAASLNDHKFIILKWAAILTGSATDYVGTKEKIEQGNVFKSYLDKALAMDSKEYSLLHMRGRYAYSVANLSWLERKAAAAFFATPPEATIDEALRDFLAANDVRKGWIENIVYIARCYIAKKDSKNAVIYLNEAIKLEATDDSEKELIDEAKGLLKKHGG</sequence>
<dbReference type="InterPro" id="IPR011990">
    <property type="entry name" value="TPR-like_helical_dom_sf"/>
</dbReference>
<evidence type="ECO:0000256" key="1">
    <source>
        <dbReference type="SAM" id="MobiDB-lite"/>
    </source>
</evidence>
<proteinExistence type="predicted"/>
<feature type="compositionally biased region" description="Polar residues" evidence="1">
    <location>
        <begin position="8"/>
        <end position="24"/>
    </location>
</feature>
<evidence type="ECO:0008006" key="4">
    <source>
        <dbReference type="Google" id="ProtNLM"/>
    </source>
</evidence>